<evidence type="ECO:0000256" key="5">
    <source>
        <dbReference type="RuleBase" id="RU362124"/>
    </source>
</evidence>
<keyword evidence="2 5" id="KW-0731">Sigma factor</keyword>
<comment type="caution">
    <text evidence="8">The sequence shown here is derived from an EMBL/GenBank/DDBJ whole genome shotgun (WGS) entry which is preliminary data.</text>
</comment>
<name>A0A8J6PC43_9GAMM</name>
<evidence type="ECO:0000256" key="1">
    <source>
        <dbReference type="ARBA" id="ARBA00023015"/>
    </source>
</evidence>
<feature type="domain" description="RNA polymerase sigma-70" evidence="7">
    <location>
        <begin position="251"/>
        <end position="277"/>
    </location>
</feature>
<feature type="domain" description="RNA polymerase sigma-70" evidence="6">
    <location>
        <begin position="82"/>
        <end position="95"/>
    </location>
</feature>
<dbReference type="InterPro" id="IPR007630">
    <property type="entry name" value="RNA_pol_sigma70_r4"/>
</dbReference>
<dbReference type="PRINTS" id="PR00046">
    <property type="entry name" value="SIGMA70FCT"/>
</dbReference>
<comment type="similarity">
    <text evidence="5">Belongs to the sigma-70 factor family.</text>
</comment>
<dbReference type="AlphaFoldDB" id="A0A8J6PC43"/>
<dbReference type="InterPro" id="IPR007624">
    <property type="entry name" value="RNA_pol_sigma70_r3"/>
</dbReference>
<evidence type="ECO:0000256" key="2">
    <source>
        <dbReference type="ARBA" id="ARBA00023082"/>
    </source>
</evidence>
<evidence type="ECO:0000313" key="8">
    <source>
        <dbReference type="EMBL" id="MBC8519235.1"/>
    </source>
</evidence>
<evidence type="ECO:0000256" key="3">
    <source>
        <dbReference type="ARBA" id="ARBA00023125"/>
    </source>
</evidence>
<dbReference type="GO" id="GO:0016987">
    <property type="term" value="F:sigma factor activity"/>
    <property type="evidence" value="ECO:0007669"/>
    <property type="project" value="UniProtKB-KW"/>
</dbReference>
<dbReference type="Pfam" id="PF00140">
    <property type="entry name" value="Sigma70_r1_2"/>
    <property type="match status" value="1"/>
</dbReference>
<keyword evidence="1 5" id="KW-0805">Transcription regulation</keyword>
<gene>
    <name evidence="8" type="ORF">H8D24_02350</name>
</gene>
<dbReference type="InterPro" id="IPR000943">
    <property type="entry name" value="RNA_pol_sigma70"/>
</dbReference>
<dbReference type="Pfam" id="PF04545">
    <property type="entry name" value="Sigma70_r4"/>
    <property type="match status" value="1"/>
</dbReference>
<keyword evidence="4 5" id="KW-0804">Transcription</keyword>
<dbReference type="Gene3D" id="1.10.10.10">
    <property type="entry name" value="Winged helix-like DNA-binding domain superfamily/Winged helix DNA-binding domain"/>
    <property type="match status" value="2"/>
</dbReference>
<dbReference type="Pfam" id="PF04542">
    <property type="entry name" value="Sigma70_r2"/>
    <property type="match status" value="1"/>
</dbReference>
<evidence type="ECO:0000256" key="4">
    <source>
        <dbReference type="ARBA" id="ARBA00023163"/>
    </source>
</evidence>
<dbReference type="EMBL" id="JACNFK010000019">
    <property type="protein sequence ID" value="MBC8519235.1"/>
    <property type="molecule type" value="Genomic_DNA"/>
</dbReference>
<dbReference type="InterPro" id="IPR013325">
    <property type="entry name" value="RNA_pol_sigma_r2"/>
</dbReference>
<dbReference type="SUPFAM" id="SSF88946">
    <property type="entry name" value="Sigma2 domain of RNA polymerase sigma factors"/>
    <property type="match status" value="1"/>
</dbReference>
<evidence type="ECO:0000313" key="9">
    <source>
        <dbReference type="Proteomes" id="UP000654401"/>
    </source>
</evidence>
<dbReference type="PROSITE" id="PS00716">
    <property type="entry name" value="SIGMA70_2"/>
    <property type="match status" value="1"/>
</dbReference>
<dbReference type="NCBIfam" id="TIGR02937">
    <property type="entry name" value="sigma70-ECF"/>
    <property type="match status" value="1"/>
</dbReference>
<proteinExistence type="inferred from homology"/>
<dbReference type="FunFam" id="1.10.601.10:FF:000001">
    <property type="entry name" value="RNA polymerase sigma factor SigA"/>
    <property type="match status" value="1"/>
</dbReference>
<reference evidence="8 9" key="1">
    <citation type="submission" date="2020-08" db="EMBL/GenBank/DDBJ databases">
        <title>Bridging the membrane lipid divide: bacteria of the FCB group superphylum have the potential to synthesize archaeal ether lipids.</title>
        <authorList>
            <person name="Villanueva L."/>
            <person name="Von Meijenfeldt F.A.B."/>
            <person name="Westbye A.B."/>
            <person name="Yadav S."/>
            <person name="Hopmans E.C."/>
            <person name="Dutilh B.E."/>
            <person name="Sinninghe Damste J.S."/>
        </authorList>
    </citation>
    <scope>NUCLEOTIDE SEQUENCE [LARGE SCALE GENOMIC DNA]</scope>
    <source>
        <strain evidence="8">NIOZ-UU100</strain>
    </source>
</reference>
<dbReference type="PIRSF" id="PIRSF000770">
    <property type="entry name" value="RNA_pol_sigma-SigE/K"/>
    <property type="match status" value="1"/>
</dbReference>
<evidence type="ECO:0000259" key="6">
    <source>
        <dbReference type="PROSITE" id="PS00715"/>
    </source>
</evidence>
<comment type="function">
    <text evidence="5">Sigma factors are initiation factors that promote the attachment of RNA polymerase to specific initiation sites and are then released.</text>
</comment>
<sequence>MGSSDQEKFASSKLKGKDHDALHLYMQEIREFPLLTAEEECACARKVQKGDRDAKNHLIESNLRLVVSIARRYQNRGVAFMDLVEEGNLGLIRAVEKFDPERGFRFSTYATWWIRQGVDRALMNQARTVRLPVHVMREMGRYMRESRRLTQSINHEPSISEIATSLDKTAEEVDKILKLREIPTSTELPVVKGSSRTVGDRIEDTSLEDQDDLFLRDEIFTHLSEWLDSLKERERKVVIHRFGLLGEDEMTLEELGKEMGITRERVRQIQLDALQHLHDVLERSGYSEETLF</sequence>
<dbReference type="CDD" id="cd06171">
    <property type="entry name" value="Sigma70_r4"/>
    <property type="match status" value="1"/>
</dbReference>
<evidence type="ECO:0000259" key="7">
    <source>
        <dbReference type="PROSITE" id="PS00716"/>
    </source>
</evidence>
<organism evidence="8 9">
    <name type="scientific">Candidatus Thiopontia autotrophica</name>
    <dbReference type="NCBI Taxonomy" id="2841688"/>
    <lineage>
        <taxon>Bacteria</taxon>
        <taxon>Pseudomonadati</taxon>
        <taxon>Pseudomonadota</taxon>
        <taxon>Gammaproteobacteria</taxon>
        <taxon>Candidatus Thiopontia</taxon>
    </lineage>
</organism>
<dbReference type="PANTHER" id="PTHR30603">
    <property type="entry name" value="RNA POLYMERASE SIGMA FACTOR RPO"/>
    <property type="match status" value="1"/>
</dbReference>
<protein>
    <recommendedName>
        <fullName evidence="5">RNA polymerase sigma factor</fullName>
    </recommendedName>
</protein>
<dbReference type="InterPro" id="IPR050239">
    <property type="entry name" value="Sigma-70_RNA_pol_init_factors"/>
</dbReference>
<dbReference type="InterPro" id="IPR036388">
    <property type="entry name" value="WH-like_DNA-bd_sf"/>
</dbReference>
<dbReference type="GO" id="GO:0006352">
    <property type="term" value="P:DNA-templated transcription initiation"/>
    <property type="evidence" value="ECO:0007669"/>
    <property type="project" value="InterPro"/>
</dbReference>
<dbReference type="InterPro" id="IPR007627">
    <property type="entry name" value="RNA_pol_sigma70_r2"/>
</dbReference>
<dbReference type="InterPro" id="IPR014284">
    <property type="entry name" value="RNA_pol_sigma-70_dom"/>
</dbReference>
<dbReference type="GO" id="GO:0003677">
    <property type="term" value="F:DNA binding"/>
    <property type="evidence" value="ECO:0007669"/>
    <property type="project" value="UniProtKB-KW"/>
</dbReference>
<dbReference type="Pfam" id="PF04539">
    <property type="entry name" value="Sigma70_r3"/>
    <property type="match status" value="1"/>
</dbReference>
<accession>A0A8J6PC43</accession>
<dbReference type="InterPro" id="IPR009042">
    <property type="entry name" value="RNA_pol_sigma70_r1_2"/>
</dbReference>
<dbReference type="Gene3D" id="1.10.601.10">
    <property type="entry name" value="RNA Polymerase Primary Sigma Factor"/>
    <property type="match status" value="1"/>
</dbReference>
<dbReference type="InterPro" id="IPR013324">
    <property type="entry name" value="RNA_pol_sigma_r3/r4-like"/>
</dbReference>
<keyword evidence="3 5" id="KW-0238">DNA-binding</keyword>
<dbReference type="SUPFAM" id="SSF88659">
    <property type="entry name" value="Sigma3 and sigma4 domains of RNA polymerase sigma factors"/>
    <property type="match status" value="2"/>
</dbReference>
<dbReference type="PROSITE" id="PS00715">
    <property type="entry name" value="SIGMA70_1"/>
    <property type="match status" value="1"/>
</dbReference>
<dbReference type="PANTHER" id="PTHR30603:SF67">
    <property type="entry name" value="RNA POLYMERASE SIGMA FACTOR RPOS"/>
    <property type="match status" value="1"/>
</dbReference>
<dbReference type="Proteomes" id="UP000654401">
    <property type="component" value="Unassembled WGS sequence"/>
</dbReference>